<feature type="transmembrane region" description="Helical" evidence="6">
    <location>
        <begin position="193"/>
        <end position="218"/>
    </location>
</feature>
<keyword evidence="3 6" id="KW-1133">Transmembrane helix</keyword>
<dbReference type="CDD" id="cd16914">
    <property type="entry name" value="EcfT"/>
    <property type="match status" value="1"/>
</dbReference>
<protein>
    <submittedName>
        <fullName evidence="7">Energy-coupling factor transporter transmembrane protein EcfT</fullName>
    </submittedName>
</protein>
<evidence type="ECO:0000256" key="4">
    <source>
        <dbReference type="ARBA" id="ARBA00023136"/>
    </source>
</evidence>
<feature type="transmembrane region" description="Helical" evidence="6">
    <location>
        <begin position="160"/>
        <end position="181"/>
    </location>
</feature>
<name>A0A6N7XKR3_9ACTN</name>
<dbReference type="GO" id="GO:0005886">
    <property type="term" value="C:plasma membrane"/>
    <property type="evidence" value="ECO:0007669"/>
    <property type="project" value="UniProtKB-ARBA"/>
</dbReference>
<dbReference type="InterPro" id="IPR003339">
    <property type="entry name" value="ABC/ECF_trnsptr_transmembrane"/>
</dbReference>
<feature type="transmembrane region" description="Helical" evidence="6">
    <location>
        <begin position="291"/>
        <end position="312"/>
    </location>
</feature>
<evidence type="ECO:0000256" key="2">
    <source>
        <dbReference type="ARBA" id="ARBA00022692"/>
    </source>
</evidence>
<keyword evidence="2 6" id="KW-0812">Transmembrane</keyword>
<comment type="subcellular location">
    <subcellularLocation>
        <location evidence="1">Membrane</location>
        <topology evidence="1">Multi-pass membrane protein</topology>
    </subcellularLocation>
</comment>
<dbReference type="PANTHER" id="PTHR33514:SF13">
    <property type="entry name" value="PROTEIN ABCI12, CHLOROPLASTIC"/>
    <property type="match status" value="1"/>
</dbReference>
<dbReference type="AlphaFoldDB" id="A0A6N7XKR3"/>
<dbReference type="PANTHER" id="PTHR33514">
    <property type="entry name" value="PROTEIN ABCI12, CHLOROPLASTIC"/>
    <property type="match status" value="1"/>
</dbReference>
<accession>A0A6N7XKR3</accession>
<feature type="region of interest" description="Disordered" evidence="5">
    <location>
        <begin position="21"/>
        <end position="54"/>
    </location>
</feature>
<evidence type="ECO:0000313" key="8">
    <source>
        <dbReference type="Proteomes" id="UP000469325"/>
    </source>
</evidence>
<feature type="compositionally biased region" description="Low complexity" evidence="5">
    <location>
        <begin position="30"/>
        <end position="54"/>
    </location>
</feature>
<evidence type="ECO:0000256" key="3">
    <source>
        <dbReference type="ARBA" id="ARBA00022989"/>
    </source>
</evidence>
<sequence>MTWGSGSPSQRMAACCGRGRLRGPARRADSSTPRRTSARAWSRPSRPSCGRPSMGRTLAIGTYLERRTWLHGVEPEAKAIALLLLTIATFGARGPLGLALVAAELVAGVVTCHVSPRTVARAIAPTAVVLAFALLANALVVDGSGDVALAGRLGVSIAGATRGAFAVARIVLLVGLVCLVSSTTTAPQLADGLVRLLAPLGAAGVPVGDVAMVVSLALRLIPETVGEFDRIVLAQRARGVRFDEGGPLRRLGRYASVVIPLTVALFQRSDDLAGAMRDRCYSGRAPERARWGTWSCCLVALAALTMVACLWLA</sequence>
<feature type="transmembrane region" description="Helical" evidence="6">
    <location>
        <begin position="119"/>
        <end position="140"/>
    </location>
</feature>
<keyword evidence="8" id="KW-1185">Reference proteome</keyword>
<reference evidence="7 8" key="1">
    <citation type="submission" date="2019-08" db="EMBL/GenBank/DDBJ databases">
        <title>In-depth cultivation of the pig gut microbiome towards novel bacterial diversity and tailored functional studies.</title>
        <authorList>
            <person name="Wylensek D."/>
            <person name="Hitch T.C.A."/>
            <person name="Clavel T."/>
        </authorList>
    </citation>
    <scope>NUCLEOTIDE SEQUENCE [LARGE SCALE GENOMIC DNA]</scope>
    <source>
        <strain evidence="7 8">CA-Schmier-601-WT-1</strain>
    </source>
</reference>
<evidence type="ECO:0000256" key="5">
    <source>
        <dbReference type="SAM" id="MobiDB-lite"/>
    </source>
</evidence>
<gene>
    <name evidence="7" type="ORF">FYJ68_01665</name>
</gene>
<evidence type="ECO:0000313" key="7">
    <source>
        <dbReference type="EMBL" id="MST71818.1"/>
    </source>
</evidence>
<comment type="caution">
    <text evidence="7">The sequence shown here is derived from an EMBL/GenBank/DDBJ whole genome shotgun (WGS) entry which is preliminary data.</text>
</comment>
<proteinExistence type="predicted"/>
<feature type="transmembrane region" description="Helical" evidence="6">
    <location>
        <begin position="79"/>
        <end position="107"/>
    </location>
</feature>
<dbReference type="Proteomes" id="UP000469325">
    <property type="component" value="Unassembled WGS sequence"/>
</dbReference>
<evidence type="ECO:0000256" key="1">
    <source>
        <dbReference type="ARBA" id="ARBA00004141"/>
    </source>
</evidence>
<keyword evidence="4 6" id="KW-0472">Membrane</keyword>
<dbReference type="EMBL" id="VUNC01000001">
    <property type="protein sequence ID" value="MST71818.1"/>
    <property type="molecule type" value="Genomic_DNA"/>
</dbReference>
<dbReference type="Pfam" id="PF02361">
    <property type="entry name" value="CbiQ"/>
    <property type="match status" value="1"/>
</dbReference>
<organism evidence="7 8">
    <name type="scientific">Olsenella porci</name>
    <dbReference type="NCBI Taxonomy" id="2652279"/>
    <lineage>
        <taxon>Bacteria</taxon>
        <taxon>Bacillati</taxon>
        <taxon>Actinomycetota</taxon>
        <taxon>Coriobacteriia</taxon>
        <taxon>Coriobacteriales</taxon>
        <taxon>Atopobiaceae</taxon>
        <taxon>Olsenella</taxon>
    </lineage>
</organism>
<evidence type="ECO:0000256" key="6">
    <source>
        <dbReference type="SAM" id="Phobius"/>
    </source>
</evidence>